<protein>
    <submittedName>
        <fullName evidence="12">Neurotrypsin</fullName>
    </submittedName>
</protein>
<keyword evidence="8" id="KW-0325">Glycoprotein</keyword>
<keyword evidence="6 10" id="KW-0472">Membrane</keyword>
<reference evidence="12" key="2">
    <citation type="submission" date="2023-04" db="EMBL/GenBank/DDBJ databases">
        <authorList>
            <person name="Bu L."/>
            <person name="Lu L."/>
            <person name="Laidemitt M.R."/>
            <person name="Zhang S.M."/>
            <person name="Mutuku M."/>
            <person name="Mkoji G."/>
            <person name="Steinauer M."/>
            <person name="Loker E.S."/>
        </authorList>
    </citation>
    <scope>NUCLEOTIDE SEQUENCE</scope>
    <source>
        <strain evidence="12">KasaAsao</strain>
        <tissue evidence="12">Whole Snail</tissue>
    </source>
</reference>
<evidence type="ECO:0000256" key="10">
    <source>
        <dbReference type="SAM" id="Phobius"/>
    </source>
</evidence>
<feature type="non-terminal residue" evidence="12">
    <location>
        <position position="1"/>
    </location>
</feature>
<feature type="transmembrane region" description="Helical" evidence="10">
    <location>
        <begin position="632"/>
        <end position="652"/>
    </location>
</feature>
<evidence type="ECO:0000256" key="5">
    <source>
        <dbReference type="ARBA" id="ARBA00022989"/>
    </source>
</evidence>
<evidence type="ECO:0000256" key="7">
    <source>
        <dbReference type="ARBA" id="ARBA00023157"/>
    </source>
</evidence>
<evidence type="ECO:0000256" key="9">
    <source>
        <dbReference type="PROSITE-ProRule" id="PRU00196"/>
    </source>
</evidence>
<sequence>CDETHFGLNCNENCSSQCSQTVCDSKTGSCEACIPGFKGDFCDISIVIESIRLRDGQNRFEGTVEVFYNNDWGYVCDDDWSQIAAEVVCHMLGYQRSGAKAVKNNGFKSNHSYNYVLYNLLCPENVSTLDACYHSKWGHRNCEPGEKVGVICANDCDETHFGLNCNENCSSQCSQTVCDSKTGRCIACIPGFKSDFCDILIRVYPTRLRDGQNRFEGTVEVFYNNDWGYVCDDHWSQNAAEVVCHMLGYQRSGAKAVRNNGFKSNHSYNYVLDDVSCQANVSTLDACYHSKWGQHDCKSDEKAGVICANDCDETHFGLNCNENCSSQCSQTVCDSKTGRCIACIRDFEGDFCNIYPASRSDTVHRRQFQKFTVHTVTSVSYTDLTFTLNGKLCQKARLFSVDDKTLDVACDDHVLMTVLEIGGLKHLINSLHLSGGCNFALFQRTEYYYDSQFAVDGMVRFDCIYYGCSHTNQRDLCPSWTVRFDRDTTFINVLYITESLYWSCRSTSLCKGSVLDEGSMPDEWLRSNLTNDNTTRIACPEGKYGLNCQWQCSVYCEKCSKVNRSYLLCPPGWLGLTCEKACAPNHYGQSCQNECSPHCDPPNTCNSVSGYCKCQPGWTNTTCNKGSNIQDISVAVGLGVGLGAAVVLVVVYESDKEKKKHVTRCRQCRKVTRRRSLRQSSRHYDSVPNELNDIEKANERHYEIQSSQQTYDKLSFDLDDTGQVHYEKVASPKQYENISRQKQYEQFSIDF</sequence>
<dbReference type="FunFam" id="3.10.250.10:FF:000032">
    <property type="entry name" value="Si:dkey-14d8.20"/>
    <property type="match status" value="1"/>
</dbReference>
<name>A0AAD8C3Z1_BIOPF</name>
<dbReference type="Pfam" id="PF00530">
    <property type="entry name" value="SRCR"/>
    <property type="match status" value="2"/>
</dbReference>
<evidence type="ECO:0000313" key="13">
    <source>
        <dbReference type="Proteomes" id="UP001233172"/>
    </source>
</evidence>
<dbReference type="AlphaFoldDB" id="A0AAD8C3Z1"/>
<evidence type="ECO:0000313" key="12">
    <source>
        <dbReference type="EMBL" id="KAK0065004.1"/>
    </source>
</evidence>
<evidence type="ECO:0000256" key="1">
    <source>
        <dbReference type="ARBA" id="ARBA00004167"/>
    </source>
</evidence>
<dbReference type="FunFam" id="3.10.250.10:FF:000016">
    <property type="entry name" value="Scavenger receptor cysteine-rich protein type 12"/>
    <property type="match status" value="1"/>
</dbReference>
<comment type="caution">
    <text evidence="9">Lacks conserved residue(s) required for the propagation of feature annotation.</text>
</comment>
<dbReference type="SMART" id="SM00202">
    <property type="entry name" value="SR"/>
    <property type="match status" value="2"/>
</dbReference>
<keyword evidence="3" id="KW-0732">Signal</keyword>
<evidence type="ECO:0000259" key="11">
    <source>
        <dbReference type="PROSITE" id="PS50287"/>
    </source>
</evidence>
<organism evidence="12 13">
    <name type="scientific">Biomphalaria pfeifferi</name>
    <name type="common">Bloodfluke planorb</name>
    <name type="synonym">Freshwater snail</name>
    <dbReference type="NCBI Taxonomy" id="112525"/>
    <lineage>
        <taxon>Eukaryota</taxon>
        <taxon>Metazoa</taxon>
        <taxon>Spiralia</taxon>
        <taxon>Lophotrochozoa</taxon>
        <taxon>Mollusca</taxon>
        <taxon>Gastropoda</taxon>
        <taxon>Heterobranchia</taxon>
        <taxon>Euthyneura</taxon>
        <taxon>Panpulmonata</taxon>
        <taxon>Hygrophila</taxon>
        <taxon>Lymnaeoidea</taxon>
        <taxon>Planorbidae</taxon>
        <taxon>Biomphalaria</taxon>
    </lineage>
</organism>
<dbReference type="SUPFAM" id="SSF56487">
    <property type="entry name" value="SRCR-like"/>
    <property type="match status" value="2"/>
</dbReference>
<dbReference type="PANTHER" id="PTHR19331">
    <property type="entry name" value="SCAVENGER RECEPTOR DOMAIN-CONTAINING"/>
    <property type="match status" value="1"/>
</dbReference>
<comment type="caution">
    <text evidence="12">The sequence shown here is derived from an EMBL/GenBank/DDBJ whole genome shotgun (WGS) entry which is preliminary data.</text>
</comment>
<keyword evidence="2 10" id="KW-0812">Transmembrane</keyword>
<keyword evidence="13" id="KW-1185">Reference proteome</keyword>
<dbReference type="SMART" id="SM00181">
    <property type="entry name" value="EGF"/>
    <property type="match status" value="5"/>
</dbReference>
<comment type="subcellular location">
    <subcellularLocation>
        <location evidence="1">Membrane</location>
        <topology evidence="1">Single-pass membrane protein</topology>
    </subcellularLocation>
</comment>
<dbReference type="InterPro" id="IPR000742">
    <property type="entry name" value="EGF"/>
</dbReference>
<dbReference type="PRINTS" id="PR00258">
    <property type="entry name" value="SPERACTRCPTR"/>
</dbReference>
<dbReference type="InterPro" id="IPR001190">
    <property type="entry name" value="SRCR"/>
</dbReference>
<dbReference type="PROSITE" id="PS01186">
    <property type="entry name" value="EGF_2"/>
    <property type="match status" value="1"/>
</dbReference>
<feature type="disulfide bond" evidence="9">
    <location>
        <begin position="122"/>
        <end position="132"/>
    </location>
</feature>
<reference evidence="12" key="1">
    <citation type="journal article" date="2023" name="PLoS Negl. Trop. Dis.">
        <title>A genome sequence for Biomphalaria pfeifferi, the major vector snail for the human-infecting parasite Schistosoma mansoni.</title>
        <authorList>
            <person name="Bu L."/>
            <person name="Lu L."/>
            <person name="Laidemitt M.R."/>
            <person name="Zhang S.M."/>
            <person name="Mutuku M."/>
            <person name="Mkoji G."/>
            <person name="Steinauer M."/>
            <person name="Loker E.S."/>
        </authorList>
    </citation>
    <scope>NUCLEOTIDE SEQUENCE</scope>
    <source>
        <strain evidence="12">KasaAsao</strain>
    </source>
</reference>
<evidence type="ECO:0000256" key="3">
    <source>
        <dbReference type="ARBA" id="ARBA00022729"/>
    </source>
</evidence>
<dbReference type="EMBL" id="JASAOG010000015">
    <property type="protein sequence ID" value="KAK0065004.1"/>
    <property type="molecule type" value="Genomic_DNA"/>
</dbReference>
<feature type="disulfide bond" evidence="9">
    <location>
        <begin position="277"/>
        <end position="287"/>
    </location>
</feature>
<dbReference type="InterPro" id="IPR036772">
    <property type="entry name" value="SRCR-like_dom_sf"/>
</dbReference>
<accession>A0AAD8C3Z1</accession>
<dbReference type="PROSITE" id="PS50287">
    <property type="entry name" value="SRCR_2"/>
    <property type="match status" value="2"/>
</dbReference>
<gene>
    <name evidence="12" type="ORF">Bpfe_005562</name>
</gene>
<evidence type="ECO:0000256" key="6">
    <source>
        <dbReference type="ARBA" id="ARBA00023136"/>
    </source>
</evidence>
<dbReference type="Gene3D" id="2.170.300.10">
    <property type="entry name" value="Tie2 ligand-binding domain superfamily"/>
    <property type="match status" value="1"/>
</dbReference>
<keyword evidence="7 9" id="KW-1015">Disulfide bond</keyword>
<feature type="domain" description="SRCR" evidence="11">
    <location>
        <begin position="51"/>
        <end position="153"/>
    </location>
</feature>
<dbReference type="GO" id="GO:0016020">
    <property type="term" value="C:membrane"/>
    <property type="evidence" value="ECO:0007669"/>
    <property type="project" value="UniProtKB-SubCell"/>
</dbReference>
<dbReference type="Gene3D" id="3.10.250.10">
    <property type="entry name" value="SRCR-like domain"/>
    <property type="match status" value="2"/>
</dbReference>
<dbReference type="Proteomes" id="UP001233172">
    <property type="component" value="Unassembled WGS sequence"/>
</dbReference>
<dbReference type="PANTHER" id="PTHR19331:SF465">
    <property type="entry name" value="EGG PEPTIDE SPERACT RECEPTOR"/>
    <property type="match status" value="1"/>
</dbReference>
<feature type="domain" description="SRCR" evidence="11">
    <location>
        <begin position="206"/>
        <end position="308"/>
    </location>
</feature>
<keyword evidence="5 10" id="KW-1133">Transmembrane helix</keyword>
<evidence type="ECO:0000256" key="4">
    <source>
        <dbReference type="ARBA" id="ARBA00022737"/>
    </source>
</evidence>
<keyword evidence="4" id="KW-0677">Repeat</keyword>
<evidence type="ECO:0000256" key="8">
    <source>
        <dbReference type="ARBA" id="ARBA00023180"/>
    </source>
</evidence>
<dbReference type="PROSITE" id="PS00420">
    <property type="entry name" value="SRCR_1"/>
    <property type="match status" value="2"/>
</dbReference>
<proteinExistence type="predicted"/>
<evidence type="ECO:0000256" key="2">
    <source>
        <dbReference type="ARBA" id="ARBA00022692"/>
    </source>
</evidence>